<proteinExistence type="predicted"/>
<reference evidence="2 3" key="1">
    <citation type="submission" date="2024-03" db="EMBL/GenBank/DDBJ databases">
        <title>Community enrichment and isolation of bacterial strains for fucoidan degradation.</title>
        <authorList>
            <person name="Sichert A."/>
        </authorList>
    </citation>
    <scope>NUCLEOTIDE SEQUENCE [LARGE SCALE GENOMIC DNA]</scope>
    <source>
        <strain evidence="2 3">AS62</strain>
    </source>
</reference>
<dbReference type="RefSeq" id="WP_342848579.1">
    <property type="nucleotide sequence ID" value="NZ_JBBMQO010000006.1"/>
</dbReference>
<organism evidence="2 3">
    <name type="scientific">Ahrensia kielensis</name>
    <dbReference type="NCBI Taxonomy" id="76980"/>
    <lineage>
        <taxon>Bacteria</taxon>
        <taxon>Pseudomonadati</taxon>
        <taxon>Pseudomonadota</taxon>
        <taxon>Alphaproteobacteria</taxon>
        <taxon>Hyphomicrobiales</taxon>
        <taxon>Ahrensiaceae</taxon>
        <taxon>Ahrensia</taxon>
    </lineage>
</organism>
<name>A0ABU9T802_9HYPH</name>
<dbReference type="EMBL" id="JBBMQO010000006">
    <property type="protein sequence ID" value="MEM5502239.1"/>
    <property type="molecule type" value="Genomic_DNA"/>
</dbReference>
<dbReference type="Pfam" id="PF06662">
    <property type="entry name" value="C5-epim_C"/>
    <property type="match status" value="1"/>
</dbReference>
<dbReference type="Proteomes" id="UP001477870">
    <property type="component" value="Unassembled WGS sequence"/>
</dbReference>
<feature type="domain" description="D-glucuronyl C5-epimerase C-terminal" evidence="1">
    <location>
        <begin position="146"/>
        <end position="259"/>
    </location>
</feature>
<dbReference type="InterPro" id="IPR010598">
    <property type="entry name" value="C5-epim_C"/>
</dbReference>
<protein>
    <submittedName>
        <fullName evidence="2">D-glucuronyl C5-epimerase family protein</fullName>
    </submittedName>
</protein>
<comment type="caution">
    <text evidence="2">The sequence shown here is derived from an EMBL/GenBank/DDBJ whole genome shotgun (WGS) entry which is preliminary data.</text>
</comment>
<keyword evidence="3" id="KW-1185">Reference proteome</keyword>
<evidence type="ECO:0000313" key="3">
    <source>
        <dbReference type="Proteomes" id="UP001477870"/>
    </source>
</evidence>
<sequence>MIIHTNKVLYDKKKIDHFLQQANQIVPTQPSVETCKLLETSVVAEDDGVRHLSDFPKSDLPKQHMNALLLDGYPYFSYYSQKDSKLFIAHPMRSGKFLLDNASGDLAPPVAQAILSRAHRLPNGGLAWYYPRHYNVARMLGPYLKYSAISQGTLLGGFAAAGDRHDFLARSAKETFKAFLWPFQLGGVNLNNVAVLEMPSFAGPPEIILNGWIDALLHIRDYGEKYSDHEALNLFSNNINFLTEILPLFDCREQNISRYSDLCPYRAKVVLASKDDVKSLRVLYVPKFSQLDPILVPLKMREDGQEFSNYENQILRQNGKNCFVWLSCSQLYDTVLIADSKEMSVHLNAGVLNRKYAGPGVEPLGVEITKQTVMEDDGTCRIVLSTSDGLHGGYPTNFAKDGIENFYHCYHVISMLVLAVGNLVPVQQKNVIVKWALQWLDDMSFIKEKEGLIFRDPQMMLDAVNASKITPSIKKIDDLLVEANKGCSF</sequence>
<evidence type="ECO:0000313" key="2">
    <source>
        <dbReference type="EMBL" id="MEM5502239.1"/>
    </source>
</evidence>
<evidence type="ECO:0000259" key="1">
    <source>
        <dbReference type="Pfam" id="PF06662"/>
    </source>
</evidence>
<accession>A0ABU9T802</accession>
<gene>
    <name evidence="2" type="ORF">WNY59_11610</name>
</gene>